<protein>
    <recommendedName>
        <fullName evidence="3 6">Beta-lactamase</fullName>
        <ecNumber evidence="3 6">3.5.2.6</ecNumber>
    </recommendedName>
</protein>
<dbReference type="Proteomes" id="UP000321405">
    <property type="component" value="Unassembled WGS sequence"/>
</dbReference>
<dbReference type="GO" id="GO:0030655">
    <property type="term" value="P:beta-lactam antibiotic catabolic process"/>
    <property type="evidence" value="ECO:0007669"/>
    <property type="project" value="InterPro"/>
</dbReference>
<name>A0A511BUH1_9PROT</name>
<evidence type="ECO:0000256" key="7">
    <source>
        <dbReference type="SAM" id="MobiDB-lite"/>
    </source>
</evidence>
<dbReference type="InterPro" id="IPR000871">
    <property type="entry name" value="Beta-lactam_class-A"/>
</dbReference>
<evidence type="ECO:0000256" key="5">
    <source>
        <dbReference type="ARBA" id="ARBA00023251"/>
    </source>
</evidence>
<keyword evidence="5 6" id="KW-0046">Antibiotic resistance</keyword>
<feature type="region of interest" description="Disordered" evidence="7">
    <location>
        <begin position="52"/>
        <end position="78"/>
    </location>
</feature>
<sequence>MNDAPIEEAPTNDTSTNDAPTSRLARRSFLARLPLFALPLFALPLGIPLQSLPSRGGGAVPPSARTREEQERARRDAQDLARLARNYERRSGGRIGIAIRGLSPGRMTSWRGHERFLMCSTFKVSLVACILARCEQGADDLTLRLPFTDEDIGTLWAPVIRENRETGSLSLAALCAGAITVSDNVCANLLLRHLCGPRKLTQFWREEGDRVSRLDACEPALNHPAADPLANTTSPCAMTGTLDHLLYGSALNTDSKRLLRGWMTHCRTGTSRLRSGFPPGWTCGDKTGSNGKDIAADIAFARPVDNGTHRVVISTYTAGGAASPALLDATFREIGALATRRIA</sequence>
<evidence type="ECO:0000256" key="2">
    <source>
        <dbReference type="ARBA" id="ARBA00009009"/>
    </source>
</evidence>
<dbReference type="SUPFAM" id="SSF56601">
    <property type="entry name" value="beta-lactamase/transpeptidase-like"/>
    <property type="match status" value="1"/>
</dbReference>
<evidence type="ECO:0000313" key="10">
    <source>
        <dbReference type="Proteomes" id="UP000321405"/>
    </source>
</evidence>
<dbReference type="EMBL" id="BJVC01000001">
    <property type="protein sequence ID" value="GEL01608.1"/>
    <property type="molecule type" value="Genomic_DNA"/>
</dbReference>
<evidence type="ECO:0000256" key="4">
    <source>
        <dbReference type="ARBA" id="ARBA00022801"/>
    </source>
</evidence>
<comment type="caution">
    <text evidence="9">The sequence shown here is derived from an EMBL/GenBank/DDBJ whole genome shotgun (WGS) entry which is preliminary data.</text>
</comment>
<comment type="catalytic activity">
    <reaction evidence="1 6">
        <text>a beta-lactam + H2O = a substituted beta-amino acid</text>
        <dbReference type="Rhea" id="RHEA:20401"/>
        <dbReference type="ChEBI" id="CHEBI:15377"/>
        <dbReference type="ChEBI" id="CHEBI:35627"/>
        <dbReference type="ChEBI" id="CHEBI:140347"/>
        <dbReference type="EC" id="3.5.2.6"/>
    </reaction>
</comment>
<proteinExistence type="inferred from homology"/>
<evidence type="ECO:0000256" key="1">
    <source>
        <dbReference type="ARBA" id="ARBA00001526"/>
    </source>
</evidence>
<feature type="region of interest" description="Disordered" evidence="7">
    <location>
        <begin position="1"/>
        <end position="20"/>
    </location>
</feature>
<dbReference type="Pfam" id="PF13354">
    <property type="entry name" value="Beta-lactamase2"/>
    <property type="match status" value="1"/>
</dbReference>
<reference evidence="9 10" key="1">
    <citation type="submission" date="2019-07" db="EMBL/GenBank/DDBJ databases">
        <title>Whole genome shotgun sequence of Swaminathania salitolerans NBRC 104436.</title>
        <authorList>
            <person name="Hosoyama A."/>
            <person name="Uohara A."/>
            <person name="Ohji S."/>
            <person name="Ichikawa N."/>
        </authorList>
    </citation>
    <scope>NUCLEOTIDE SEQUENCE [LARGE SCALE GENOMIC DNA]</scope>
    <source>
        <strain evidence="9 10">NBRC 104436</strain>
    </source>
</reference>
<evidence type="ECO:0000256" key="3">
    <source>
        <dbReference type="ARBA" id="ARBA00012865"/>
    </source>
</evidence>
<accession>A0A511BUH1</accession>
<evidence type="ECO:0000256" key="6">
    <source>
        <dbReference type="RuleBase" id="RU361140"/>
    </source>
</evidence>
<keyword evidence="4 6" id="KW-0378">Hydrolase</keyword>
<dbReference type="EC" id="3.5.2.6" evidence="3 6"/>
<dbReference type="PANTHER" id="PTHR35333">
    <property type="entry name" value="BETA-LACTAMASE"/>
    <property type="match status" value="1"/>
</dbReference>
<evidence type="ECO:0000313" key="9">
    <source>
        <dbReference type="EMBL" id="GEL01608.1"/>
    </source>
</evidence>
<dbReference type="RefSeq" id="WP_147092531.1">
    <property type="nucleotide sequence ID" value="NZ_BJVC01000001.1"/>
</dbReference>
<feature type="compositionally biased region" description="Basic and acidic residues" evidence="7">
    <location>
        <begin position="65"/>
        <end position="78"/>
    </location>
</feature>
<dbReference type="PANTHER" id="PTHR35333:SF3">
    <property type="entry name" value="BETA-LACTAMASE-TYPE TRANSPEPTIDASE FOLD CONTAINING PROTEIN"/>
    <property type="match status" value="1"/>
</dbReference>
<dbReference type="OrthoDB" id="9784149at2"/>
<dbReference type="GO" id="GO:0046677">
    <property type="term" value="P:response to antibiotic"/>
    <property type="evidence" value="ECO:0007669"/>
    <property type="project" value="UniProtKB-UniRule"/>
</dbReference>
<dbReference type="AlphaFoldDB" id="A0A511BUH1"/>
<dbReference type="PRINTS" id="PR00118">
    <property type="entry name" value="BLACTAMASEA"/>
</dbReference>
<feature type="compositionally biased region" description="Polar residues" evidence="7">
    <location>
        <begin position="11"/>
        <end position="20"/>
    </location>
</feature>
<dbReference type="NCBIfam" id="NF033103">
    <property type="entry name" value="bla_class_A"/>
    <property type="match status" value="1"/>
</dbReference>
<keyword evidence="10" id="KW-1185">Reference proteome</keyword>
<dbReference type="Gene3D" id="3.40.710.10">
    <property type="entry name" value="DD-peptidase/beta-lactamase superfamily"/>
    <property type="match status" value="1"/>
</dbReference>
<dbReference type="InterPro" id="IPR012338">
    <property type="entry name" value="Beta-lactam/transpept-like"/>
</dbReference>
<dbReference type="GO" id="GO:0008800">
    <property type="term" value="F:beta-lactamase activity"/>
    <property type="evidence" value="ECO:0007669"/>
    <property type="project" value="UniProtKB-UniRule"/>
</dbReference>
<dbReference type="InterPro" id="IPR045155">
    <property type="entry name" value="Beta-lactam_cat"/>
</dbReference>
<organism evidence="9 10">
    <name type="scientific">Swaminathania salitolerans</name>
    <dbReference type="NCBI Taxonomy" id="182838"/>
    <lineage>
        <taxon>Bacteria</taxon>
        <taxon>Pseudomonadati</taxon>
        <taxon>Pseudomonadota</taxon>
        <taxon>Alphaproteobacteria</taxon>
        <taxon>Acetobacterales</taxon>
        <taxon>Acetobacteraceae</taxon>
        <taxon>Swaminathania</taxon>
    </lineage>
</organism>
<comment type="similarity">
    <text evidence="2 6">Belongs to the class-A beta-lactamase family.</text>
</comment>
<dbReference type="InterPro" id="IPR023650">
    <property type="entry name" value="Beta-lactam_class-A_AS"/>
</dbReference>
<evidence type="ECO:0000259" key="8">
    <source>
        <dbReference type="Pfam" id="PF13354"/>
    </source>
</evidence>
<feature type="domain" description="Beta-lactamase class A catalytic" evidence="8">
    <location>
        <begin position="96"/>
        <end position="313"/>
    </location>
</feature>
<gene>
    <name evidence="9" type="ORF">SSA02_07710</name>
</gene>
<dbReference type="PROSITE" id="PS00146">
    <property type="entry name" value="BETA_LACTAMASE_A"/>
    <property type="match status" value="1"/>
</dbReference>